<feature type="domain" description="DNA polymerase III beta sliding clamp central" evidence="10">
    <location>
        <begin position="130"/>
        <end position="221"/>
    </location>
</feature>
<dbReference type="InterPro" id="IPR022637">
    <property type="entry name" value="DNA_polIII_beta_cen"/>
</dbReference>
<evidence type="ECO:0000256" key="1">
    <source>
        <dbReference type="ARBA" id="ARBA00004496"/>
    </source>
</evidence>
<evidence type="ECO:0000259" key="10">
    <source>
        <dbReference type="Pfam" id="PF02767"/>
    </source>
</evidence>
<gene>
    <name evidence="11" type="ORF">METZ01_LOCUS87555</name>
</gene>
<feature type="non-terminal residue" evidence="11">
    <location>
        <position position="222"/>
    </location>
</feature>
<dbReference type="SMART" id="SM00480">
    <property type="entry name" value="POL3Bc"/>
    <property type="match status" value="1"/>
</dbReference>
<dbReference type="AlphaFoldDB" id="A0A381V407"/>
<organism evidence="11">
    <name type="scientific">marine metagenome</name>
    <dbReference type="NCBI Taxonomy" id="408172"/>
    <lineage>
        <taxon>unclassified sequences</taxon>
        <taxon>metagenomes</taxon>
        <taxon>ecological metagenomes</taxon>
    </lineage>
</organism>
<dbReference type="SUPFAM" id="SSF55979">
    <property type="entry name" value="DNA clamp"/>
    <property type="match status" value="2"/>
</dbReference>
<comment type="subcellular location">
    <subcellularLocation>
        <location evidence="1">Cytoplasm</location>
    </subcellularLocation>
</comment>
<dbReference type="Pfam" id="PF02767">
    <property type="entry name" value="DNA_pol3_beta_2"/>
    <property type="match status" value="1"/>
</dbReference>
<dbReference type="InterPro" id="IPR046938">
    <property type="entry name" value="DNA_clamp_sf"/>
</dbReference>
<evidence type="ECO:0000256" key="8">
    <source>
        <dbReference type="ARBA" id="ARBA00023125"/>
    </source>
</evidence>
<dbReference type="GO" id="GO:0003677">
    <property type="term" value="F:DNA binding"/>
    <property type="evidence" value="ECO:0007669"/>
    <property type="project" value="UniProtKB-KW"/>
</dbReference>
<evidence type="ECO:0000256" key="4">
    <source>
        <dbReference type="ARBA" id="ARBA00022679"/>
    </source>
</evidence>
<dbReference type="InterPro" id="IPR022634">
    <property type="entry name" value="DNA_polIII_beta_N"/>
</dbReference>
<evidence type="ECO:0000256" key="7">
    <source>
        <dbReference type="ARBA" id="ARBA00022932"/>
    </source>
</evidence>
<dbReference type="EMBL" id="UINC01007707">
    <property type="protein sequence ID" value="SVA34701.1"/>
    <property type="molecule type" value="Genomic_DNA"/>
</dbReference>
<dbReference type="GO" id="GO:0008408">
    <property type="term" value="F:3'-5' exonuclease activity"/>
    <property type="evidence" value="ECO:0007669"/>
    <property type="project" value="InterPro"/>
</dbReference>
<keyword evidence="6" id="KW-0235">DNA replication</keyword>
<dbReference type="PANTHER" id="PTHR30478:SF0">
    <property type="entry name" value="BETA SLIDING CLAMP"/>
    <property type="match status" value="1"/>
</dbReference>
<evidence type="ECO:0000256" key="3">
    <source>
        <dbReference type="ARBA" id="ARBA00022490"/>
    </source>
</evidence>
<comment type="similarity">
    <text evidence="2">Belongs to the beta sliding clamp family.</text>
</comment>
<dbReference type="Gene3D" id="3.10.150.10">
    <property type="entry name" value="DNA Polymerase III, subunit A, domain 2"/>
    <property type="match status" value="2"/>
</dbReference>
<evidence type="ECO:0000256" key="2">
    <source>
        <dbReference type="ARBA" id="ARBA00010752"/>
    </source>
</evidence>
<keyword evidence="8" id="KW-0238">DNA-binding</keyword>
<protein>
    <recommendedName>
        <fullName evidence="12">DNA polymerase III beta sliding clamp central domain-containing protein</fullName>
    </recommendedName>
</protein>
<dbReference type="GO" id="GO:0003887">
    <property type="term" value="F:DNA-directed DNA polymerase activity"/>
    <property type="evidence" value="ECO:0007669"/>
    <property type="project" value="UniProtKB-KW"/>
</dbReference>
<evidence type="ECO:0000256" key="6">
    <source>
        <dbReference type="ARBA" id="ARBA00022705"/>
    </source>
</evidence>
<dbReference type="GO" id="GO:0009360">
    <property type="term" value="C:DNA polymerase III complex"/>
    <property type="evidence" value="ECO:0007669"/>
    <property type="project" value="InterPro"/>
</dbReference>
<sequence>MNNININASVLSEGLHQIVGVVERKQTMPILSHVLMECSNKTLTITATDLEVQLSSTISDIDSSDDFITTIPGRKAFEIIRSLGNKEIEIAVSESTVVIKSSNSSFKLQALAANEFPLFDASGSENYFGVKQKEIKSLFTKTQFSMAQQDVRFYLNGLLLEISPNTLVSVGTDGHRLSKSKISIEKTKINETSYILPRKAVQEVQRIISDQGETKITFSDNR</sequence>
<dbReference type="NCBIfam" id="TIGR00663">
    <property type="entry name" value="dnan"/>
    <property type="match status" value="1"/>
</dbReference>
<evidence type="ECO:0000256" key="5">
    <source>
        <dbReference type="ARBA" id="ARBA00022695"/>
    </source>
</evidence>
<reference evidence="11" key="1">
    <citation type="submission" date="2018-05" db="EMBL/GenBank/DDBJ databases">
        <authorList>
            <person name="Lanie J.A."/>
            <person name="Ng W.-L."/>
            <person name="Kazmierczak K.M."/>
            <person name="Andrzejewski T.M."/>
            <person name="Davidsen T.M."/>
            <person name="Wayne K.J."/>
            <person name="Tettelin H."/>
            <person name="Glass J.I."/>
            <person name="Rusch D."/>
            <person name="Podicherti R."/>
            <person name="Tsui H.-C.T."/>
            <person name="Winkler M.E."/>
        </authorList>
    </citation>
    <scope>NUCLEOTIDE SEQUENCE</scope>
</reference>
<dbReference type="PANTHER" id="PTHR30478">
    <property type="entry name" value="DNA POLYMERASE III SUBUNIT BETA"/>
    <property type="match status" value="1"/>
</dbReference>
<evidence type="ECO:0000313" key="11">
    <source>
        <dbReference type="EMBL" id="SVA34701.1"/>
    </source>
</evidence>
<keyword evidence="7" id="KW-0239">DNA-directed DNA polymerase</keyword>
<name>A0A381V407_9ZZZZ</name>
<dbReference type="GO" id="GO:0006271">
    <property type="term" value="P:DNA strand elongation involved in DNA replication"/>
    <property type="evidence" value="ECO:0007669"/>
    <property type="project" value="TreeGrafter"/>
</dbReference>
<accession>A0A381V407</accession>
<dbReference type="InterPro" id="IPR001001">
    <property type="entry name" value="DNA_polIII_beta"/>
</dbReference>
<feature type="domain" description="DNA polymerase III beta sliding clamp N-terminal" evidence="9">
    <location>
        <begin position="4"/>
        <end position="119"/>
    </location>
</feature>
<dbReference type="Pfam" id="PF00712">
    <property type="entry name" value="DNA_pol3_beta"/>
    <property type="match status" value="1"/>
</dbReference>
<keyword evidence="5" id="KW-0548">Nucleotidyltransferase</keyword>
<keyword evidence="3" id="KW-0963">Cytoplasm</keyword>
<keyword evidence="4" id="KW-0808">Transferase</keyword>
<dbReference type="GO" id="GO:0005737">
    <property type="term" value="C:cytoplasm"/>
    <property type="evidence" value="ECO:0007669"/>
    <property type="project" value="UniProtKB-SubCell"/>
</dbReference>
<evidence type="ECO:0008006" key="12">
    <source>
        <dbReference type="Google" id="ProtNLM"/>
    </source>
</evidence>
<proteinExistence type="inferred from homology"/>
<evidence type="ECO:0000259" key="9">
    <source>
        <dbReference type="Pfam" id="PF00712"/>
    </source>
</evidence>
<dbReference type="CDD" id="cd00140">
    <property type="entry name" value="beta_clamp"/>
    <property type="match status" value="1"/>
</dbReference>